<feature type="transmembrane region" description="Helical" evidence="6">
    <location>
        <begin position="264"/>
        <end position="282"/>
    </location>
</feature>
<sequence>MTVKSNFFFVFLQHNAANWFSLVYIICTIPVGFFSMWMGSSFGLRLSILIAAWANAIAALAYPFIMFLPPKVSGSWFAVDQRAVATTIGIMANPLGVLTANLVAPQLVKSPDEVLRMNILTAVPAVVACIAATFFVTRSEPPTPPSRSAAQPQTPFIPGSLRIFSTSLKSTFLTTQQLLCTRGYSNGVAGACAALMITGGICGSAASSIYVDRTKSHKITIKVCMSAAVVFGISFLVVTGLAAYPIGLELASECTFPVSETTSTGFVVLSGQVFLFFSVIFQNKALFSNCIAEKSNYDKHNQITIIKIQSIIFVLLMNVTTKPLSKEYKKIEVMSIIATFLAVILVFFFNPKYKRLEMEKSSSGTSSTKPLRSAKDNSELPLTDLRPVKDEALQPLATTHPSNS</sequence>
<feature type="transmembrane region" description="Helical" evidence="6">
    <location>
        <begin position="46"/>
        <end position="68"/>
    </location>
</feature>
<gene>
    <name evidence="7" type="ORF">GPUH_LOCUS12517</name>
</gene>
<keyword evidence="3 6" id="KW-1133">Transmembrane helix</keyword>
<reference evidence="7 8" key="2">
    <citation type="submission" date="2018-11" db="EMBL/GenBank/DDBJ databases">
        <authorList>
            <consortium name="Pathogen Informatics"/>
        </authorList>
    </citation>
    <scope>NUCLEOTIDE SEQUENCE [LARGE SCALE GENOMIC DNA]</scope>
</reference>
<feature type="transmembrane region" description="Helical" evidence="6">
    <location>
        <begin position="83"/>
        <end position="103"/>
    </location>
</feature>
<dbReference type="AlphaFoldDB" id="A0A183DUX6"/>
<name>A0A183DUX6_9BILA</name>
<dbReference type="SUPFAM" id="SSF103473">
    <property type="entry name" value="MFS general substrate transporter"/>
    <property type="match status" value="1"/>
</dbReference>
<evidence type="ECO:0000313" key="9">
    <source>
        <dbReference type="WBParaSite" id="GPUH_0001253101-mRNA-1"/>
    </source>
</evidence>
<evidence type="ECO:0000256" key="6">
    <source>
        <dbReference type="SAM" id="Phobius"/>
    </source>
</evidence>
<feature type="transmembrane region" description="Helical" evidence="6">
    <location>
        <begin position="115"/>
        <end position="136"/>
    </location>
</feature>
<dbReference type="EMBL" id="UYRT01079378">
    <property type="protein sequence ID" value="VDN20587.1"/>
    <property type="molecule type" value="Genomic_DNA"/>
</dbReference>
<dbReference type="Proteomes" id="UP000271098">
    <property type="component" value="Unassembled WGS sequence"/>
</dbReference>
<feature type="compositionally biased region" description="Polar residues" evidence="5">
    <location>
        <begin position="361"/>
        <end position="370"/>
    </location>
</feature>
<evidence type="ECO:0000256" key="3">
    <source>
        <dbReference type="ARBA" id="ARBA00022989"/>
    </source>
</evidence>
<reference evidence="9" key="1">
    <citation type="submission" date="2016-06" db="UniProtKB">
        <authorList>
            <consortium name="WormBaseParasite"/>
        </authorList>
    </citation>
    <scope>IDENTIFICATION</scope>
</reference>
<feature type="transmembrane region" description="Helical" evidence="6">
    <location>
        <begin position="188"/>
        <end position="211"/>
    </location>
</feature>
<keyword evidence="8" id="KW-1185">Reference proteome</keyword>
<feature type="transmembrane region" description="Helical" evidence="6">
    <location>
        <begin position="303"/>
        <end position="321"/>
    </location>
</feature>
<protein>
    <submittedName>
        <fullName evidence="9">MFS domain-containing protein</fullName>
    </submittedName>
</protein>
<keyword evidence="2 6" id="KW-0812">Transmembrane</keyword>
<comment type="subcellular location">
    <subcellularLocation>
        <location evidence="1">Membrane</location>
        <topology evidence="1">Multi-pass membrane protein</topology>
    </subcellularLocation>
</comment>
<feature type="region of interest" description="Disordered" evidence="5">
    <location>
        <begin position="360"/>
        <end position="404"/>
    </location>
</feature>
<dbReference type="InterPro" id="IPR036259">
    <property type="entry name" value="MFS_trans_sf"/>
</dbReference>
<feature type="transmembrane region" description="Helical" evidence="6">
    <location>
        <begin position="223"/>
        <end position="244"/>
    </location>
</feature>
<dbReference type="PANTHER" id="PTHR10924">
    <property type="entry name" value="MAJOR FACILITATOR SUPERFAMILY PROTEIN-RELATED"/>
    <property type="match status" value="1"/>
</dbReference>
<evidence type="ECO:0000313" key="8">
    <source>
        <dbReference type="Proteomes" id="UP000271098"/>
    </source>
</evidence>
<evidence type="ECO:0000256" key="4">
    <source>
        <dbReference type="ARBA" id="ARBA00023136"/>
    </source>
</evidence>
<dbReference type="WBParaSite" id="GPUH_0001253101-mRNA-1">
    <property type="protein sequence ID" value="GPUH_0001253101-mRNA-1"/>
    <property type="gene ID" value="GPUH_0001253101"/>
</dbReference>
<dbReference type="GO" id="GO:0016020">
    <property type="term" value="C:membrane"/>
    <property type="evidence" value="ECO:0007669"/>
    <property type="project" value="UniProtKB-SubCell"/>
</dbReference>
<feature type="transmembrane region" description="Helical" evidence="6">
    <location>
        <begin position="20"/>
        <end position="39"/>
    </location>
</feature>
<organism evidence="9">
    <name type="scientific">Gongylonema pulchrum</name>
    <dbReference type="NCBI Taxonomy" id="637853"/>
    <lineage>
        <taxon>Eukaryota</taxon>
        <taxon>Metazoa</taxon>
        <taxon>Ecdysozoa</taxon>
        <taxon>Nematoda</taxon>
        <taxon>Chromadorea</taxon>
        <taxon>Rhabditida</taxon>
        <taxon>Spirurina</taxon>
        <taxon>Spiruromorpha</taxon>
        <taxon>Spiruroidea</taxon>
        <taxon>Gongylonematidae</taxon>
        <taxon>Gongylonema</taxon>
    </lineage>
</organism>
<evidence type="ECO:0000256" key="1">
    <source>
        <dbReference type="ARBA" id="ARBA00004141"/>
    </source>
</evidence>
<accession>A0A183DUX6</accession>
<proteinExistence type="predicted"/>
<dbReference type="InterPro" id="IPR049680">
    <property type="entry name" value="FLVCR1-2_SLC49-like"/>
</dbReference>
<evidence type="ECO:0000256" key="5">
    <source>
        <dbReference type="SAM" id="MobiDB-lite"/>
    </source>
</evidence>
<dbReference type="OrthoDB" id="422206at2759"/>
<evidence type="ECO:0000313" key="7">
    <source>
        <dbReference type="EMBL" id="VDN20587.1"/>
    </source>
</evidence>
<dbReference type="PANTHER" id="PTHR10924:SF6">
    <property type="entry name" value="SOLUTE CARRIER FAMILY 49 MEMBER A3"/>
    <property type="match status" value="1"/>
</dbReference>
<evidence type="ECO:0000256" key="2">
    <source>
        <dbReference type="ARBA" id="ARBA00022692"/>
    </source>
</evidence>
<feature type="transmembrane region" description="Helical" evidence="6">
    <location>
        <begin position="333"/>
        <end position="350"/>
    </location>
</feature>
<keyword evidence="4 6" id="KW-0472">Membrane</keyword>